<dbReference type="InterPro" id="IPR043725">
    <property type="entry name" value="DUF5667"/>
</dbReference>
<evidence type="ECO:0000259" key="2">
    <source>
        <dbReference type="Pfam" id="PF18915"/>
    </source>
</evidence>
<evidence type="ECO:0000313" key="3">
    <source>
        <dbReference type="EMBL" id="GIJ00697.1"/>
    </source>
</evidence>
<organism evidence="3 4">
    <name type="scientific">Spirilliplanes yamanashiensis</name>
    <dbReference type="NCBI Taxonomy" id="42233"/>
    <lineage>
        <taxon>Bacteria</taxon>
        <taxon>Bacillati</taxon>
        <taxon>Actinomycetota</taxon>
        <taxon>Actinomycetes</taxon>
        <taxon>Micromonosporales</taxon>
        <taxon>Micromonosporaceae</taxon>
        <taxon>Spirilliplanes</taxon>
    </lineage>
</organism>
<dbReference type="EMBL" id="BOOY01000001">
    <property type="protein sequence ID" value="GIJ00697.1"/>
    <property type="molecule type" value="Genomic_DNA"/>
</dbReference>
<protein>
    <recommendedName>
        <fullName evidence="2">DUF5667 domain-containing protein</fullName>
    </recommendedName>
</protein>
<feature type="compositionally biased region" description="Gly residues" evidence="1">
    <location>
        <begin position="326"/>
        <end position="343"/>
    </location>
</feature>
<reference evidence="3" key="1">
    <citation type="submission" date="2021-01" db="EMBL/GenBank/DDBJ databases">
        <title>Whole genome shotgun sequence of Spirilliplanes yamanashiensis NBRC 15828.</title>
        <authorList>
            <person name="Komaki H."/>
            <person name="Tamura T."/>
        </authorList>
    </citation>
    <scope>NUCLEOTIDE SEQUENCE</scope>
    <source>
        <strain evidence="3">NBRC 15828</strain>
    </source>
</reference>
<evidence type="ECO:0000313" key="4">
    <source>
        <dbReference type="Proteomes" id="UP000652013"/>
    </source>
</evidence>
<dbReference type="Pfam" id="PF18915">
    <property type="entry name" value="DUF5667"/>
    <property type="match status" value="1"/>
</dbReference>
<accession>A0A8J3Y374</accession>
<gene>
    <name evidence="3" type="ORF">Sya03_00490</name>
</gene>
<keyword evidence="4" id="KW-1185">Reference proteome</keyword>
<sequence>MSLDFLDRRRAERFAQLLDETNGGPRHHSHGRGDDDLAELAAVGNTLTAMRPAVRTEVDREFRQDLRAMLIATAEREGIGVTAAPGTAEIDEPRRRFSLGAGSGRRLRARGAIVAGVAVGAVAVSGMSFASEDAVPGDALYGVKRSAEKAQLALAGSDVTRGQLFLGFARNRLAEAAAVQAGGTPLTTVLGDMDRDTREGVRLLTTSAVQRKDPAPFAVVDTFVLGQRRQLQPLLARVGPADQEAAVTSITLLDAIERRVAGLRKGLDCGTTGADGLGPLPRTCSAAPQGIEKGSGTGKSTTGKQGQQREQDAERGTGSDQQGTGPATGTGTGTGSTGAGTGTGATADEVPGGGQTGAAVPDGEPSDGAEAPAPQPGAEDEGLIGRIFGGILG</sequence>
<evidence type="ECO:0000256" key="1">
    <source>
        <dbReference type="SAM" id="MobiDB-lite"/>
    </source>
</evidence>
<name>A0A8J3Y374_9ACTN</name>
<comment type="caution">
    <text evidence="3">The sequence shown here is derived from an EMBL/GenBank/DDBJ whole genome shotgun (WGS) entry which is preliminary data.</text>
</comment>
<feature type="region of interest" description="Disordered" evidence="1">
    <location>
        <begin position="267"/>
        <end position="393"/>
    </location>
</feature>
<dbReference type="AlphaFoldDB" id="A0A8J3Y374"/>
<feature type="domain" description="DUF5667" evidence="2">
    <location>
        <begin position="134"/>
        <end position="182"/>
    </location>
</feature>
<dbReference type="Proteomes" id="UP000652013">
    <property type="component" value="Unassembled WGS sequence"/>
</dbReference>
<proteinExistence type="predicted"/>
<feature type="compositionally biased region" description="Basic and acidic residues" evidence="1">
    <location>
        <begin position="307"/>
        <end position="317"/>
    </location>
</feature>